<dbReference type="GO" id="GO:0005737">
    <property type="term" value="C:cytoplasm"/>
    <property type="evidence" value="ECO:0007669"/>
    <property type="project" value="InterPro"/>
</dbReference>
<dbReference type="GO" id="GO:0002161">
    <property type="term" value="F:aminoacyl-tRNA deacylase activity"/>
    <property type="evidence" value="ECO:0007669"/>
    <property type="project" value="InterPro"/>
</dbReference>
<keyword evidence="4 10" id="KW-0436">Ligase</keyword>
<dbReference type="InterPro" id="IPR013155">
    <property type="entry name" value="M/V/L/I-tRNA-synth_anticd-bd"/>
</dbReference>
<evidence type="ECO:0000256" key="7">
    <source>
        <dbReference type="ARBA" id="ARBA00022917"/>
    </source>
</evidence>
<dbReference type="EMBL" id="RXIL01000018">
    <property type="protein sequence ID" value="RZN73174.1"/>
    <property type="molecule type" value="Genomic_DNA"/>
</dbReference>
<evidence type="ECO:0000313" key="14">
    <source>
        <dbReference type="Proteomes" id="UP000320766"/>
    </source>
</evidence>
<dbReference type="GO" id="GO:0004823">
    <property type="term" value="F:leucine-tRNA ligase activity"/>
    <property type="evidence" value="ECO:0007669"/>
    <property type="project" value="UniProtKB-UniRule"/>
</dbReference>
<feature type="domain" description="Aminoacyl-tRNA synthetase class Ia" evidence="11">
    <location>
        <begin position="10"/>
        <end position="657"/>
    </location>
</feature>
<evidence type="ECO:0000256" key="5">
    <source>
        <dbReference type="ARBA" id="ARBA00022741"/>
    </source>
</evidence>
<protein>
    <recommendedName>
        <fullName evidence="2 9">Leucine--tRNA ligase</fullName>
        <ecNumber evidence="2 9">6.1.1.4</ecNumber>
    </recommendedName>
</protein>
<dbReference type="InterPro" id="IPR009080">
    <property type="entry name" value="tRNAsynth_Ia_anticodon-bd"/>
</dbReference>
<feature type="non-terminal residue" evidence="13">
    <location>
        <position position="948"/>
    </location>
</feature>
<keyword evidence="7 10" id="KW-0648">Protein biosynthesis</keyword>
<dbReference type="CDD" id="cd07959">
    <property type="entry name" value="Anticodon_Ia_Leu_AEc"/>
    <property type="match status" value="1"/>
</dbReference>
<dbReference type="PANTHER" id="PTHR45794">
    <property type="entry name" value="LEUCYL-TRNA SYNTHETASE"/>
    <property type="match status" value="1"/>
</dbReference>
<feature type="domain" description="Methionyl/Valyl/Leucyl/Isoleucyl-tRNA synthetase anticodon-binding" evidence="12">
    <location>
        <begin position="697"/>
        <end position="829"/>
    </location>
</feature>
<dbReference type="GO" id="GO:0005524">
    <property type="term" value="F:ATP binding"/>
    <property type="evidence" value="ECO:0007669"/>
    <property type="project" value="UniProtKB-KW"/>
</dbReference>
<dbReference type="InterPro" id="IPR001412">
    <property type="entry name" value="aa-tRNA-synth_I_CS"/>
</dbReference>
<dbReference type="InterPro" id="IPR004493">
    <property type="entry name" value="Leu-tRNA-synth_Ia_arc/euk"/>
</dbReference>
<comment type="similarity">
    <text evidence="1 10">Belongs to the class-I aminoacyl-tRNA synthetase family.</text>
</comment>
<dbReference type="SUPFAM" id="SSF50677">
    <property type="entry name" value="ValRS/IleRS/LeuRS editing domain"/>
    <property type="match status" value="1"/>
</dbReference>
<dbReference type="Gene3D" id="3.40.50.620">
    <property type="entry name" value="HUPs"/>
    <property type="match status" value="1"/>
</dbReference>
<dbReference type="EC" id="6.1.1.4" evidence="2 9"/>
<sequence>MSVQEIEKRWQKRWFEERIFEAESGGKEKFFITVPYPYLNGNLHVGHTRTFVIGDVLARYNRMMGYNVLFPMAFHVTGTPLVGLSELIRNRDERTIKVYNDLHKIPKDILFDLNTPEKLVNYFKKESEIALSDMGCSIDWRRKFTTMDPPYKKFIRWQFGKLKSKGLIARGLHPVRWCPNCENPVEDHDLLRGEGANIIDYTLIKFSLDGYIIPCATLRPETVFGATNLWVNPAVTYLIAKIGEEEWMIGERAFEKLSHTDKHPEKIGEIEGRDLIGRYAKNPMNEEEVIVLPATFVDPTEGSGIVMSVPAHAPYDYLALRDLKEGRCDYDLTEEISDLILKIEPIKLIDLPGYGDFPALTVIDELKVKDQMDPKAEKATKIVYKREFHDGILNDVTRRYEGYKVSEVKEIITKEMLKEGKADIFHELSEPVTCRCGTECVVKLVEDQWFLTYSKKEWKDEVLDCLSSMKIIPEEYRKEFENKVDWLKDKACARRRGLGTRLPWDKDWLIESLADSTIYMAYYILSKYINEGRIKEEELDDQFFDYVLLGIGEQKSDLHKEIRNEFEYWYPVDLRSSGKDLVPNHLLFFLFHHVAIFPRRYWPRAIAVNGFVSLEGEKMSKSRGPLFTMREAIDEYGADVTRFYILGNSEHIQDADWRSSRVKDAKRALERFYGLAEDIIQRSKVSRESGKDLSRRDRWILHRMQVRIKEARAAMENIQTRRALQNAFYLILNDIKWYRKRGENPKVLLDVLDLWVRLLAPFIPHICEEIWSRMNGGPQNFISLARYPEVDEGKIDHSIEIEEDLLRDTIEDIREILAVTKIEPKKIVIYTAPEWKRDIYKTALKLKVKGALDMGSLMRTAIKDHANTRRISNFAKKMVREVELMGQAEVKILANSPVDEFETMKKAEDFISYEFGCEVSVFDAEFSKYDPAKKSDAAMPLRPAIYVE</sequence>
<evidence type="ECO:0000256" key="1">
    <source>
        <dbReference type="ARBA" id="ARBA00005594"/>
    </source>
</evidence>
<dbReference type="InterPro" id="IPR020791">
    <property type="entry name" value="Leu-tRNA-lgase_arc"/>
</dbReference>
<evidence type="ECO:0000259" key="12">
    <source>
        <dbReference type="Pfam" id="PF08264"/>
    </source>
</evidence>
<comment type="caution">
    <text evidence="13">The sequence shown here is derived from an EMBL/GenBank/DDBJ whole genome shotgun (WGS) entry which is preliminary data.</text>
</comment>
<dbReference type="Pfam" id="PF00133">
    <property type="entry name" value="tRNA-synt_1"/>
    <property type="match status" value="1"/>
</dbReference>
<evidence type="ECO:0000259" key="11">
    <source>
        <dbReference type="Pfam" id="PF00133"/>
    </source>
</evidence>
<dbReference type="CDD" id="cd00812">
    <property type="entry name" value="LeuRS_core"/>
    <property type="match status" value="1"/>
</dbReference>
<dbReference type="InterPro" id="IPR009008">
    <property type="entry name" value="Val/Leu/Ile-tRNA-synth_edit"/>
</dbReference>
<evidence type="ECO:0000256" key="3">
    <source>
        <dbReference type="ARBA" id="ARBA00022490"/>
    </source>
</evidence>
<dbReference type="PANTHER" id="PTHR45794:SF1">
    <property type="entry name" value="LEUCINE--TRNA LIGASE, CYTOPLASMIC"/>
    <property type="match status" value="1"/>
</dbReference>
<evidence type="ECO:0000256" key="8">
    <source>
        <dbReference type="ARBA" id="ARBA00023146"/>
    </source>
</evidence>
<dbReference type="HAMAP" id="MF_00049_A">
    <property type="entry name" value="Leu_tRNA_synth_A"/>
    <property type="match status" value="1"/>
</dbReference>
<dbReference type="SUPFAM" id="SSF47323">
    <property type="entry name" value="Anticodon-binding domain of a subclass of class I aminoacyl-tRNA synthetases"/>
    <property type="match status" value="1"/>
</dbReference>
<keyword evidence="6 10" id="KW-0067">ATP-binding</keyword>
<dbReference type="GO" id="GO:0006429">
    <property type="term" value="P:leucyl-tRNA aminoacylation"/>
    <property type="evidence" value="ECO:0007669"/>
    <property type="project" value="UniProtKB-UniRule"/>
</dbReference>
<reference evidence="13 14" key="1">
    <citation type="journal article" date="2019" name="Nat. Microbiol.">
        <title>Wide diversity of methane and short-chain alkane metabolisms in uncultured archaea.</title>
        <authorList>
            <person name="Borrel G."/>
            <person name="Adam P.S."/>
            <person name="McKay L.J."/>
            <person name="Chen L.X."/>
            <person name="Sierra-Garcia I.N."/>
            <person name="Sieber C.M."/>
            <person name="Letourneur Q."/>
            <person name="Ghozlane A."/>
            <person name="Andersen G.L."/>
            <person name="Li W.J."/>
            <person name="Hallam S.J."/>
            <person name="Muyzer G."/>
            <person name="de Oliveira V.M."/>
            <person name="Inskeep W.P."/>
            <person name="Banfield J.F."/>
            <person name="Gribaldo S."/>
        </authorList>
    </citation>
    <scope>NUCLEOTIDE SEQUENCE [LARGE SCALE GENOMIC DNA]</scope>
    <source>
        <strain evidence="13">NM1b</strain>
    </source>
</reference>
<dbReference type="InterPro" id="IPR014729">
    <property type="entry name" value="Rossmann-like_a/b/a_fold"/>
</dbReference>
<dbReference type="SUPFAM" id="SSF52374">
    <property type="entry name" value="Nucleotidylyl transferase"/>
    <property type="match status" value="1"/>
</dbReference>
<evidence type="ECO:0000256" key="4">
    <source>
        <dbReference type="ARBA" id="ARBA00022598"/>
    </source>
</evidence>
<dbReference type="PROSITE" id="PS00178">
    <property type="entry name" value="AA_TRNA_LIGASE_I"/>
    <property type="match status" value="1"/>
</dbReference>
<dbReference type="AlphaFoldDB" id="A0A520KYN4"/>
<dbReference type="NCBIfam" id="TIGR00395">
    <property type="entry name" value="leuS_arch"/>
    <property type="match status" value="1"/>
</dbReference>
<accession>A0A520KYN4</accession>
<dbReference type="NCBIfam" id="NF008957">
    <property type="entry name" value="PRK12300.1"/>
    <property type="match status" value="1"/>
</dbReference>
<dbReference type="Gene3D" id="1.10.730.10">
    <property type="entry name" value="Isoleucyl-tRNA Synthetase, Domain 1"/>
    <property type="match status" value="1"/>
</dbReference>
<dbReference type="Gene3D" id="1.10.10.720">
    <property type="entry name" value="leucyl-tRNA synthetase"/>
    <property type="match status" value="1"/>
</dbReference>
<dbReference type="FunFam" id="1.10.730.10:FF:000051">
    <property type="entry name" value="Leucine--tRNA ligase"/>
    <property type="match status" value="1"/>
</dbReference>
<evidence type="ECO:0000256" key="2">
    <source>
        <dbReference type="ARBA" id="ARBA00013164"/>
    </source>
</evidence>
<gene>
    <name evidence="13" type="primary">leuS</name>
    <name evidence="13" type="ORF">EF807_00965</name>
</gene>
<organism evidence="13 14">
    <name type="scientific">Candidatus Methanolliviera hydrocarbonicum</name>
    <dbReference type="NCBI Taxonomy" id="2491085"/>
    <lineage>
        <taxon>Archaea</taxon>
        <taxon>Methanobacteriati</taxon>
        <taxon>Methanobacteriota</taxon>
        <taxon>Candidatus Methanoliparia</taxon>
        <taxon>Candidatus Methanoliparales</taxon>
        <taxon>Candidatus Methanollivieraceae</taxon>
        <taxon>Candidatus Methanolliviera</taxon>
    </lineage>
</organism>
<dbReference type="Proteomes" id="UP000320766">
    <property type="component" value="Unassembled WGS sequence"/>
</dbReference>
<evidence type="ECO:0000256" key="6">
    <source>
        <dbReference type="ARBA" id="ARBA00022840"/>
    </source>
</evidence>
<evidence type="ECO:0000256" key="9">
    <source>
        <dbReference type="NCBIfam" id="TIGR00395"/>
    </source>
</evidence>
<evidence type="ECO:0000313" key="13">
    <source>
        <dbReference type="EMBL" id="RZN73174.1"/>
    </source>
</evidence>
<dbReference type="Gene3D" id="3.90.740.10">
    <property type="entry name" value="Valyl/Leucyl/Isoleucyl-tRNA synthetase, editing domain"/>
    <property type="match status" value="1"/>
</dbReference>
<keyword evidence="3" id="KW-0963">Cytoplasm</keyword>
<dbReference type="InterPro" id="IPR002300">
    <property type="entry name" value="aa-tRNA-synth_Ia"/>
</dbReference>
<proteinExistence type="inferred from homology"/>
<evidence type="ECO:0000256" key="10">
    <source>
        <dbReference type="RuleBase" id="RU363035"/>
    </source>
</evidence>
<dbReference type="Pfam" id="PF08264">
    <property type="entry name" value="Anticodon_1"/>
    <property type="match status" value="1"/>
</dbReference>
<keyword evidence="5 10" id="KW-0547">Nucleotide-binding</keyword>
<keyword evidence="8 10" id="KW-0030">Aminoacyl-tRNA synthetase</keyword>
<dbReference type="Gene3D" id="3.30.2320.20">
    <property type="entry name" value="Class I aminoacyl-tRNA synthetases (RS)"/>
    <property type="match status" value="1"/>
</dbReference>
<name>A0A520KYN4_9EURY</name>